<keyword evidence="4" id="KW-1185">Reference proteome</keyword>
<evidence type="ECO:0000256" key="2">
    <source>
        <dbReference type="SAM" id="Phobius"/>
    </source>
</evidence>
<reference evidence="3 4" key="1">
    <citation type="submission" date="2019-01" db="EMBL/GenBank/DDBJ databases">
        <title>Sequencing of cultivated peanut Arachis hypogaea provides insights into genome evolution and oil improvement.</title>
        <authorList>
            <person name="Chen X."/>
        </authorList>
    </citation>
    <scope>NUCLEOTIDE SEQUENCE [LARGE SCALE GENOMIC DNA]</scope>
    <source>
        <strain evidence="4">cv. Fuhuasheng</strain>
        <tissue evidence="3">Leaves</tissue>
    </source>
</reference>
<dbReference type="InterPro" id="IPR043459">
    <property type="entry name" value="NFD6/NOXY2-like"/>
</dbReference>
<sequence length="243" mass="26701">MASRYRSLSRPAFTLIKSTLTKPTATPKPSPSLLNTSTSSSSSAALSRQSLVFPPNSINKGTAFQNNCFLSVSRLGCVQSLLPLHSAVSSARLTSCLGVDSRSSRSLSQGMLCSANPGKWVSARLDKRCRRLLIDGLESSFILLRCFFMLIVLCFQQFGIIAYKVGRLCGYCFSEILENVRGCARAKVGRCRPSMAVSPNTHCGSGEVRCRSMRRRRKRRGGERRGGTEFQWDERGTGQAEGR</sequence>
<dbReference type="PANTHER" id="PTHR33156:SF39">
    <property type="entry name" value="PROTEIN NONRESPONDING TO OXYLIPINS 2, MITOCHONDRIAL"/>
    <property type="match status" value="1"/>
</dbReference>
<feature type="region of interest" description="Disordered" evidence="1">
    <location>
        <begin position="214"/>
        <end position="243"/>
    </location>
</feature>
<dbReference type="Proteomes" id="UP000289738">
    <property type="component" value="Chromosome B10"/>
</dbReference>
<organism evidence="3 4">
    <name type="scientific">Arachis hypogaea</name>
    <name type="common">Peanut</name>
    <dbReference type="NCBI Taxonomy" id="3818"/>
    <lineage>
        <taxon>Eukaryota</taxon>
        <taxon>Viridiplantae</taxon>
        <taxon>Streptophyta</taxon>
        <taxon>Embryophyta</taxon>
        <taxon>Tracheophyta</taxon>
        <taxon>Spermatophyta</taxon>
        <taxon>Magnoliopsida</taxon>
        <taxon>eudicotyledons</taxon>
        <taxon>Gunneridae</taxon>
        <taxon>Pentapetalae</taxon>
        <taxon>rosids</taxon>
        <taxon>fabids</taxon>
        <taxon>Fabales</taxon>
        <taxon>Fabaceae</taxon>
        <taxon>Papilionoideae</taxon>
        <taxon>50 kb inversion clade</taxon>
        <taxon>dalbergioids sensu lato</taxon>
        <taxon>Dalbergieae</taxon>
        <taxon>Pterocarpus clade</taxon>
        <taxon>Arachis</taxon>
    </lineage>
</organism>
<evidence type="ECO:0000313" key="4">
    <source>
        <dbReference type="Proteomes" id="UP000289738"/>
    </source>
</evidence>
<keyword evidence="2" id="KW-0812">Transmembrane</keyword>
<accession>A0A444X6G6</accession>
<comment type="caution">
    <text evidence="3">The sequence shown here is derived from an EMBL/GenBank/DDBJ whole genome shotgun (WGS) entry which is preliminary data.</text>
</comment>
<evidence type="ECO:0000256" key="1">
    <source>
        <dbReference type="SAM" id="MobiDB-lite"/>
    </source>
</evidence>
<feature type="region of interest" description="Disordered" evidence="1">
    <location>
        <begin position="20"/>
        <end position="40"/>
    </location>
</feature>
<feature type="transmembrane region" description="Helical" evidence="2">
    <location>
        <begin position="141"/>
        <end position="163"/>
    </location>
</feature>
<feature type="compositionally biased region" description="Basic and acidic residues" evidence="1">
    <location>
        <begin position="223"/>
        <end position="243"/>
    </location>
</feature>
<name>A0A444X6G6_ARAHY</name>
<dbReference type="STRING" id="3818.A0A444X6G6"/>
<keyword evidence="2" id="KW-0472">Membrane</keyword>
<dbReference type="AlphaFoldDB" id="A0A444X6G6"/>
<proteinExistence type="predicted"/>
<protein>
    <submittedName>
        <fullName evidence="3">Uncharacterized protein</fullName>
    </submittedName>
</protein>
<keyword evidence="2" id="KW-1133">Transmembrane helix</keyword>
<gene>
    <name evidence="3" type="ORF">Ahy_B10g104808</name>
</gene>
<dbReference type="EMBL" id="SDMP01000020">
    <property type="protein sequence ID" value="RYQ85290.1"/>
    <property type="molecule type" value="Genomic_DNA"/>
</dbReference>
<evidence type="ECO:0000313" key="3">
    <source>
        <dbReference type="EMBL" id="RYQ85290.1"/>
    </source>
</evidence>
<dbReference type="PANTHER" id="PTHR33156">
    <property type="entry name" value="OS02G0230000 PROTEIN"/>
    <property type="match status" value="1"/>
</dbReference>